<dbReference type="InterPro" id="IPR050883">
    <property type="entry name" value="PNGase"/>
</dbReference>
<dbReference type="GO" id="GO:0000224">
    <property type="term" value="F:peptide-N4-(N-acetyl-beta-glucosaminyl)asparagine amidase activity"/>
    <property type="evidence" value="ECO:0007669"/>
    <property type="project" value="TreeGrafter"/>
</dbReference>
<evidence type="ECO:0000313" key="7">
    <source>
        <dbReference type="Proteomes" id="UP000235672"/>
    </source>
</evidence>
<dbReference type="PANTHER" id="PTHR12143:SF19">
    <property type="entry name" value="PEPTIDE-N(4)-(N-ACETYL-BETA-GLUCOSAMINYL)ASPARAGINE AMIDASE"/>
    <property type="match status" value="1"/>
</dbReference>
<dbReference type="PANTHER" id="PTHR12143">
    <property type="entry name" value="PEPTIDE N-GLYCANASE PNGASE -RELATED"/>
    <property type="match status" value="1"/>
</dbReference>
<feature type="compositionally biased region" description="Basic and acidic residues" evidence="4">
    <location>
        <begin position="435"/>
        <end position="452"/>
    </location>
</feature>
<dbReference type="GO" id="GO:0005634">
    <property type="term" value="C:nucleus"/>
    <property type="evidence" value="ECO:0007669"/>
    <property type="project" value="TreeGrafter"/>
</dbReference>
<evidence type="ECO:0000256" key="1">
    <source>
        <dbReference type="ARBA" id="ARBA00009390"/>
    </source>
</evidence>
<keyword evidence="2" id="KW-0479">Metal-binding</keyword>
<dbReference type="PROSITE" id="PS50890">
    <property type="entry name" value="PUA"/>
    <property type="match status" value="1"/>
</dbReference>
<comment type="similarity">
    <text evidence="1">Belongs to the transglutaminase-like superfamily. PNGase family.</text>
</comment>
<name>A0A2J6PN24_9HELO</name>
<gene>
    <name evidence="6" type="ORF">NA56DRAFT_581966</name>
</gene>
<feature type="compositionally biased region" description="Polar residues" evidence="4">
    <location>
        <begin position="65"/>
        <end position="79"/>
    </location>
</feature>
<feature type="domain" description="Transglutaminase-like" evidence="5">
    <location>
        <begin position="263"/>
        <end position="318"/>
    </location>
</feature>
<dbReference type="Pfam" id="PF03835">
    <property type="entry name" value="Rad4"/>
    <property type="match status" value="1"/>
</dbReference>
<dbReference type="InterPro" id="IPR002931">
    <property type="entry name" value="Transglutaminase-like"/>
</dbReference>
<dbReference type="Gene3D" id="3.10.620.30">
    <property type="match status" value="1"/>
</dbReference>
<dbReference type="STRING" id="1745343.A0A2J6PN24"/>
<protein>
    <recommendedName>
        <fullName evidence="5">Transglutaminase-like domain-containing protein</fullName>
    </recommendedName>
</protein>
<dbReference type="InterPro" id="IPR018325">
    <property type="entry name" value="Rad4/PNGase_transGLS-fold"/>
</dbReference>
<evidence type="ECO:0000256" key="4">
    <source>
        <dbReference type="SAM" id="MobiDB-lite"/>
    </source>
</evidence>
<dbReference type="SMART" id="SM00460">
    <property type="entry name" value="TGc"/>
    <property type="match status" value="1"/>
</dbReference>
<dbReference type="GO" id="GO:0006516">
    <property type="term" value="P:glycoprotein catabolic process"/>
    <property type="evidence" value="ECO:0007669"/>
    <property type="project" value="TreeGrafter"/>
</dbReference>
<dbReference type="GO" id="GO:0005829">
    <property type="term" value="C:cytosol"/>
    <property type="evidence" value="ECO:0007669"/>
    <property type="project" value="TreeGrafter"/>
</dbReference>
<feature type="region of interest" description="Disordered" evidence="4">
    <location>
        <begin position="1"/>
        <end position="20"/>
    </location>
</feature>
<keyword evidence="3" id="KW-0862">Zinc</keyword>
<feature type="region of interest" description="Disordered" evidence="4">
    <location>
        <begin position="432"/>
        <end position="480"/>
    </location>
</feature>
<dbReference type="GO" id="GO:0046872">
    <property type="term" value="F:metal ion binding"/>
    <property type="evidence" value="ECO:0007669"/>
    <property type="project" value="UniProtKB-KW"/>
</dbReference>
<dbReference type="AlphaFoldDB" id="A0A2J6PN24"/>
<dbReference type="EMBL" id="KZ613513">
    <property type="protein sequence ID" value="PMD15424.1"/>
    <property type="molecule type" value="Genomic_DNA"/>
</dbReference>
<proteinExistence type="inferred from homology"/>
<dbReference type="Gene3D" id="2.20.25.10">
    <property type="match status" value="1"/>
</dbReference>
<feature type="region of interest" description="Disordered" evidence="4">
    <location>
        <begin position="43"/>
        <end position="103"/>
    </location>
</feature>
<evidence type="ECO:0000256" key="3">
    <source>
        <dbReference type="ARBA" id="ARBA00022833"/>
    </source>
</evidence>
<keyword evidence="7" id="KW-1185">Reference proteome</keyword>
<sequence>MPIREPPPSSLNTSQPGFRSLEGEYDDLWAKDLRSKFEELLRTKQQNELGRPRYLTGPQPPRECSSLSNSRVHASESPSPKTPQLPDYQPSTSNNSYSDVPPSYTSLLAMPGIPSPPVDSQSQRCRNLLISLSLVPTKYENPGLLDEALQVVPLDQIYGEADEESGVLQAQAESMGDGREPEWGYQDCVIRALLRWFNRSFFNWVGYRPPCQICLSPTIAQGETVPAPLELAYGALRVELYQCSASKCGAYERFPRYGDVWRLLQTRKGRTGEWVNVFTMFCRALGSRARWVWNAEENVWTEVYSEMQKRWIHIDVCQEAWDNPKLYTERWRKKLSYCIAFSNEGATDVTRRYVRKAEHALQRDRCPEQVLLHVINDIRRLRRSNMSTVERFRLEKEDSREEKELRGYILASIAQSAVSNLRLMDLSVNSSNHSHAADEQKLPTELSSERLASRRSGTQEMVACRGENGLHHLPSRDPPQ</sequence>
<reference evidence="6 7" key="1">
    <citation type="submission" date="2016-05" db="EMBL/GenBank/DDBJ databases">
        <title>A degradative enzymes factory behind the ericoid mycorrhizal symbiosis.</title>
        <authorList>
            <consortium name="DOE Joint Genome Institute"/>
            <person name="Martino E."/>
            <person name="Morin E."/>
            <person name="Grelet G."/>
            <person name="Kuo A."/>
            <person name="Kohler A."/>
            <person name="Daghino S."/>
            <person name="Barry K."/>
            <person name="Choi C."/>
            <person name="Cichocki N."/>
            <person name="Clum A."/>
            <person name="Copeland A."/>
            <person name="Hainaut M."/>
            <person name="Haridas S."/>
            <person name="Labutti K."/>
            <person name="Lindquist E."/>
            <person name="Lipzen A."/>
            <person name="Khouja H.-R."/>
            <person name="Murat C."/>
            <person name="Ohm R."/>
            <person name="Olson A."/>
            <person name="Spatafora J."/>
            <person name="Veneault-Fourrey C."/>
            <person name="Henrissat B."/>
            <person name="Grigoriev I."/>
            <person name="Martin F."/>
            <person name="Perotto S."/>
        </authorList>
    </citation>
    <scope>NUCLEOTIDE SEQUENCE [LARGE SCALE GENOMIC DNA]</scope>
    <source>
        <strain evidence="6 7">UAMH 7357</strain>
    </source>
</reference>
<evidence type="ECO:0000259" key="5">
    <source>
        <dbReference type="SMART" id="SM00460"/>
    </source>
</evidence>
<dbReference type="InterPro" id="IPR038765">
    <property type="entry name" value="Papain-like_cys_pep_sf"/>
</dbReference>
<dbReference type="Proteomes" id="UP000235672">
    <property type="component" value="Unassembled WGS sequence"/>
</dbReference>
<evidence type="ECO:0000313" key="6">
    <source>
        <dbReference type="EMBL" id="PMD15424.1"/>
    </source>
</evidence>
<evidence type="ECO:0000256" key="2">
    <source>
        <dbReference type="ARBA" id="ARBA00022723"/>
    </source>
</evidence>
<organism evidence="6 7">
    <name type="scientific">Hyaloscypha hepaticicola</name>
    <dbReference type="NCBI Taxonomy" id="2082293"/>
    <lineage>
        <taxon>Eukaryota</taxon>
        <taxon>Fungi</taxon>
        <taxon>Dikarya</taxon>
        <taxon>Ascomycota</taxon>
        <taxon>Pezizomycotina</taxon>
        <taxon>Leotiomycetes</taxon>
        <taxon>Helotiales</taxon>
        <taxon>Hyaloscyphaceae</taxon>
        <taxon>Hyaloscypha</taxon>
    </lineage>
</organism>
<accession>A0A2J6PN24</accession>
<dbReference type="OrthoDB" id="409136at2759"/>
<feature type="compositionally biased region" description="Polar residues" evidence="4">
    <location>
        <begin position="89"/>
        <end position="103"/>
    </location>
</feature>
<dbReference type="SUPFAM" id="SSF54001">
    <property type="entry name" value="Cysteine proteinases"/>
    <property type="match status" value="1"/>
</dbReference>